<organism evidence="1">
    <name type="scientific">Capitella teleta</name>
    <name type="common">Polychaete worm</name>
    <dbReference type="NCBI Taxonomy" id="283909"/>
    <lineage>
        <taxon>Eukaryota</taxon>
        <taxon>Metazoa</taxon>
        <taxon>Spiralia</taxon>
        <taxon>Lophotrochozoa</taxon>
        <taxon>Annelida</taxon>
        <taxon>Polychaeta</taxon>
        <taxon>Sedentaria</taxon>
        <taxon>Scolecida</taxon>
        <taxon>Capitellidae</taxon>
        <taxon>Capitella</taxon>
    </lineage>
</organism>
<dbReference type="AlphaFoldDB" id="R7V7J5"/>
<evidence type="ECO:0000313" key="1">
    <source>
        <dbReference type="EMBL" id="ELU11705.1"/>
    </source>
</evidence>
<sequence>DPFDILPSQFKEPVTNEMHNELHGFMTNHKGQAHEFEMMLFNYMVNTLIPGRNLEGMASYGLSVCLQEEEDASAKTFQGFPESLKNKHVVSAFEIVVNYFERTTS</sequence>
<feature type="non-terminal residue" evidence="1">
    <location>
        <position position="1"/>
    </location>
</feature>
<dbReference type="EnsemblMetazoa" id="CapteT188581">
    <property type="protein sequence ID" value="CapteP188581"/>
    <property type="gene ID" value="CapteG188581"/>
</dbReference>
<name>R7V7J5_CAPTE</name>
<proteinExistence type="predicted"/>
<reference evidence="3" key="1">
    <citation type="submission" date="2012-12" db="EMBL/GenBank/DDBJ databases">
        <authorList>
            <person name="Hellsten U."/>
            <person name="Grimwood J."/>
            <person name="Chapman J.A."/>
            <person name="Shapiro H."/>
            <person name="Aerts A."/>
            <person name="Otillar R.P."/>
            <person name="Terry A.Y."/>
            <person name="Boore J.L."/>
            <person name="Simakov O."/>
            <person name="Marletaz F."/>
            <person name="Cho S.-J."/>
            <person name="Edsinger-Gonzales E."/>
            <person name="Havlak P."/>
            <person name="Kuo D.-H."/>
            <person name="Larsson T."/>
            <person name="Lv J."/>
            <person name="Arendt D."/>
            <person name="Savage R."/>
            <person name="Osoegawa K."/>
            <person name="de Jong P."/>
            <person name="Lindberg D.R."/>
            <person name="Seaver E.C."/>
            <person name="Weisblat D.A."/>
            <person name="Putnam N.H."/>
            <person name="Grigoriev I.V."/>
            <person name="Rokhsar D.S."/>
        </authorList>
    </citation>
    <scope>NUCLEOTIDE SEQUENCE</scope>
    <source>
        <strain evidence="3">I ESC-2004</strain>
    </source>
</reference>
<dbReference type="HOGENOM" id="CLU_2243166_0_0_1"/>
<reference evidence="2" key="3">
    <citation type="submission" date="2015-06" db="UniProtKB">
        <authorList>
            <consortium name="EnsemblMetazoa"/>
        </authorList>
    </citation>
    <scope>IDENTIFICATION</scope>
</reference>
<dbReference type="Proteomes" id="UP000014760">
    <property type="component" value="Unassembled WGS sequence"/>
</dbReference>
<keyword evidence="3" id="KW-1185">Reference proteome</keyword>
<dbReference type="EMBL" id="AMQN01040321">
    <property type="status" value="NOT_ANNOTATED_CDS"/>
    <property type="molecule type" value="Genomic_DNA"/>
</dbReference>
<dbReference type="EMBL" id="KB296485">
    <property type="protein sequence ID" value="ELU11705.1"/>
    <property type="molecule type" value="Genomic_DNA"/>
</dbReference>
<evidence type="ECO:0000313" key="3">
    <source>
        <dbReference type="Proteomes" id="UP000014760"/>
    </source>
</evidence>
<protein>
    <submittedName>
        <fullName evidence="1 2">Uncharacterized protein</fullName>
    </submittedName>
</protein>
<reference evidence="1 3" key="2">
    <citation type="journal article" date="2013" name="Nature">
        <title>Insights into bilaterian evolution from three spiralian genomes.</title>
        <authorList>
            <person name="Simakov O."/>
            <person name="Marletaz F."/>
            <person name="Cho S.J."/>
            <person name="Edsinger-Gonzales E."/>
            <person name="Havlak P."/>
            <person name="Hellsten U."/>
            <person name="Kuo D.H."/>
            <person name="Larsson T."/>
            <person name="Lv J."/>
            <person name="Arendt D."/>
            <person name="Savage R."/>
            <person name="Osoegawa K."/>
            <person name="de Jong P."/>
            <person name="Grimwood J."/>
            <person name="Chapman J.A."/>
            <person name="Shapiro H."/>
            <person name="Aerts A."/>
            <person name="Otillar R.P."/>
            <person name="Terry A.Y."/>
            <person name="Boore J.L."/>
            <person name="Grigoriev I.V."/>
            <person name="Lindberg D.R."/>
            <person name="Seaver E.C."/>
            <person name="Weisblat D.A."/>
            <person name="Putnam N.H."/>
            <person name="Rokhsar D.S."/>
        </authorList>
    </citation>
    <scope>NUCLEOTIDE SEQUENCE</scope>
    <source>
        <strain evidence="1 3">I ESC-2004</strain>
    </source>
</reference>
<accession>R7V7J5</accession>
<evidence type="ECO:0000313" key="2">
    <source>
        <dbReference type="EnsemblMetazoa" id="CapteP188581"/>
    </source>
</evidence>
<gene>
    <name evidence="1" type="ORF">CAPTEDRAFT_188581</name>
</gene>